<protein>
    <recommendedName>
        <fullName evidence="6">Pectin acetylesterase</fullName>
        <ecNumber evidence="6">3.1.1.-</ecNumber>
    </recommendedName>
</protein>
<evidence type="ECO:0000256" key="1">
    <source>
        <dbReference type="ARBA" id="ARBA00003534"/>
    </source>
</evidence>
<dbReference type="PANTHER" id="PTHR21562">
    <property type="entry name" value="NOTUM-RELATED"/>
    <property type="match status" value="1"/>
</dbReference>
<proteinExistence type="inferred from homology"/>
<evidence type="ECO:0000313" key="7">
    <source>
        <dbReference type="EMBL" id="KAJ8555320.1"/>
    </source>
</evidence>
<dbReference type="AlphaFoldDB" id="A0A9Q1RGA8"/>
<evidence type="ECO:0000256" key="2">
    <source>
        <dbReference type="ARBA" id="ARBA00004191"/>
    </source>
</evidence>
<evidence type="ECO:0000256" key="5">
    <source>
        <dbReference type="ARBA" id="ARBA00023316"/>
    </source>
</evidence>
<keyword evidence="5 6" id="KW-0961">Cell wall biogenesis/degradation</keyword>
<comment type="caution">
    <text evidence="7">The sequence shown here is derived from an EMBL/GenBank/DDBJ whole genome shotgun (WGS) entry which is preliminary data.</text>
</comment>
<gene>
    <name evidence="7" type="ORF">K7X08_012816</name>
</gene>
<organism evidence="7 8">
    <name type="scientific">Anisodus acutangulus</name>
    <dbReference type="NCBI Taxonomy" id="402998"/>
    <lineage>
        <taxon>Eukaryota</taxon>
        <taxon>Viridiplantae</taxon>
        <taxon>Streptophyta</taxon>
        <taxon>Embryophyta</taxon>
        <taxon>Tracheophyta</taxon>
        <taxon>Spermatophyta</taxon>
        <taxon>Magnoliopsida</taxon>
        <taxon>eudicotyledons</taxon>
        <taxon>Gunneridae</taxon>
        <taxon>Pentapetalae</taxon>
        <taxon>asterids</taxon>
        <taxon>lamiids</taxon>
        <taxon>Solanales</taxon>
        <taxon>Solanaceae</taxon>
        <taxon>Solanoideae</taxon>
        <taxon>Hyoscyameae</taxon>
        <taxon>Anisodus</taxon>
    </lineage>
</organism>
<evidence type="ECO:0000313" key="8">
    <source>
        <dbReference type="Proteomes" id="UP001152561"/>
    </source>
</evidence>
<keyword evidence="8" id="KW-1185">Reference proteome</keyword>
<dbReference type="InterPro" id="IPR004963">
    <property type="entry name" value="PAE/NOTUM"/>
</dbReference>
<keyword evidence="6" id="KW-0378">Hydrolase</keyword>
<dbReference type="GO" id="GO:0009505">
    <property type="term" value="C:plant-type cell wall"/>
    <property type="evidence" value="ECO:0007669"/>
    <property type="project" value="TreeGrafter"/>
</dbReference>
<dbReference type="GO" id="GO:0052793">
    <property type="term" value="F:pectin acetylesterase activity"/>
    <property type="evidence" value="ECO:0007669"/>
    <property type="project" value="TreeGrafter"/>
</dbReference>
<dbReference type="EMBL" id="JAJAGQ010000008">
    <property type="protein sequence ID" value="KAJ8555320.1"/>
    <property type="molecule type" value="Genomic_DNA"/>
</dbReference>
<name>A0A9Q1RGA8_9SOLA</name>
<reference evidence="8" key="1">
    <citation type="journal article" date="2023" name="Proc. Natl. Acad. Sci. U.S.A.">
        <title>Genomic and structural basis for evolution of tropane alkaloid biosynthesis.</title>
        <authorList>
            <person name="Wanga Y.-J."/>
            <person name="Taina T."/>
            <person name="Yua J.-Y."/>
            <person name="Lia J."/>
            <person name="Xua B."/>
            <person name="Chenc J."/>
            <person name="D'Auriad J.C."/>
            <person name="Huanga J.-P."/>
            <person name="Huanga S.-X."/>
        </authorList>
    </citation>
    <scope>NUCLEOTIDE SEQUENCE [LARGE SCALE GENOMIC DNA]</scope>
    <source>
        <strain evidence="8">cv. KIB-2019</strain>
    </source>
</reference>
<evidence type="ECO:0000256" key="4">
    <source>
        <dbReference type="ARBA" id="ARBA00022512"/>
    </source>
</evidence>
<accession>A0A9Q1RGA8</accession>
<dbReference type="Proteomes" id="UP001152561">
    <property type="component" value="Unassembled WGS sequence"/>
</dbReference>
<dbReference type="PANTHER" id="PTHR21562:SF65">
    <property type="entry name" value="PECTIN ACETYLESTERASE"/>
    <property type="match status" value="1"/>
</dbReference>
<keyword evidence="4 6" id="KW-0134">Cell wall</keyword>
<dbReference type="EC" id="3.1.1.-" evidence="6"/>
<dbReference type="GO" id="GO:0071555">
    <property type="term" value="P:cell wall organization"/>
    <property type="evidence" value="ECO:0007669"/>
    <property type="project" value="UniProtKB-KW"/>
</dbReference>
<comment type="similarity">
    <text evidence="3 6">Belongs to the pectinacetylesterase family.</text>
</comment>
<evidence type="ECO:0000256" key="6">
    <source>
        <dbReference type="RuleBase" id="RU363114"/>
    </source>
</evidence>
<comment type="subcellular location">
    <subcellularLocation>
        <location evidence="2 6">Secreted</location>
        <location evidence="2 6">Cell wall</location>
    </subcellularLocation>
</comment>
<keyword evidence="6" id="KW-0964">Secreted</keyword>
<comment type="function">
    <text evidence="1 6">Hydrolyzes acetyl esters in homogalacturonan regions of pectin. In type I primary cell wall, galacturonic acid residues of pectin can be acetylated at the O-2 and O-3 positions. Decreasing the degree of acetylation of pectin gels in vitro alters their physical properties.</text>
</comment>
<dbReference type="OrthoDB" id="2015280at2759"/>
<dbReference type="Pfam" id="PF03283">
    <property type="entry name" value="PAE"/>
    <property type="match status" value="1"/>
</dbReference>
<evidence type="ECO:0000256" key="3">
    <source>
        <dbReference type="ARBA" id="ARBA00005784"/>
    </source>
</evidence>
<sequence length="399" mass="44719">MLTLQEHLIRMTTFILALLACLAVLCITVLSAVDDLYVNITILQSATAQGAVCLDGSPPAYHLDSGHGSGVRNWIIFLDGGSWCSSIPDCLNRSTGFLGSTKHMKRQGFFAGILYNSSEQNPEFYNWNRVRVKYCDGSSFTGDVEQVDPENKLFFRGARIFKAIMEDLWSKGMRSAENAILCGTSAGGLATILNCDKFKSLLPNDARVKCVADAGFFINGNTISGTSDIQEMYRRIVNLHGSAKNLPSACTSAMEPSLCFFPQNVVPYVQTPLFIINSIYDIWQIKNIFVPENLDPQHTWKDCKERINNCTFSQRILIQAFGVEFLKIFECLPPSFTRGYFLTSCYSHGGIYSPAYWFTASSPRLLHKTISEAVADWYFERAGFQYVDQYPCARECSLY</sequence>